<dbReference type="OrthoDB" id="273416at2759"/>
<evidence type="ECO:0000313" key="3">
    <source>
        <dbReference type="EMBL" id="KPI85108.1"/>
    </source>
</evidence>
<evidence type="ECO:0000256" key="1">
    <source>
        <dbReference type="SAM" id="Coils"/>
    </source>
</evidence>
<feature type="region of interest" description="Disordered" evidence="2">
    <location>
        <begin position="1"/>
        <end position="40"/>
    </location>
</feature>
<proteinExistence type="predicted"/>
<reference evidence="3 4" key="1">
    <citation type="journal article" date="2015" name="PLoS Pathog.">
        <title>Leptomonas seymouri: Adaptations to the Dixenous Life Cycle Analyzed by Genome Sequencing, Transcriptome Profiling and Co-infection with Leishmania donovani.</title>
        <authorList>
            <person name="Kraeva N."/>
            <person name="Butenko A."/>
            <person name="Hlavacova J."/>
            <person name="Kostygov A."/>
            <person name="Myskova J."/>
            <person name="Grybchuk D."/>
            <person name="Lestinova T."/>
            <person name="Votypka J."/>
            <person name="Volf P."/>
            <person name="Opperdoes F."/>
            <person name="Flegontov P."/>
            <person name="Lukes J."/>
            <person name="Yurchenko V."/>
        </authorList>
    </citation>
    <scope>NUCLEOTIDE SEQUENCE [LARGE SCALE GENOMIC DNA]</scope>
    <source>
        <strain evidence="3 4">ATCC 30220</strain>
    </source>
</reference>
<protein>
    <submittedName>
        <fullName evidence="3">Uncharacterized protein</fullName>
    </submittedName>
</protein>
<feature type="compositionally biased region" description="Basic residues" evidence="2">
    <location>
        <begin position="346"/>
        <end position="355"/>
    </location>
</feature>
<organism evidence="3 4">
    <name type="scientific">Leptomonas seymouri</name>
    <dbReference type="NCBI Taxonomy" id="5684"/>
    <lineage>
        <taxon>Eukaryota</taxon>
        <taxon>Discoba</taxon>
        <taxon>Euglenozoa</taxon>
        <taxon>Kinetoplastea</taxon>
        <taxon>Metakinetoplastina</taxon>
        <taxon>Trypanosomatida</taxon>
        <taxon>Trypanosomatidae</taxon>
        <taxon>Leishmaniinae</taxon>
        <taxon>Leptomonas</taxon>
    </lineage>
</organism>
<feature type="compositionally biased region" description="Low complexity" evidence="2">
    <location>
        <begin position="1"/>
        <end position="16"/>
    </location>
</feature>
<dbReference type="Proteomes" id="UP000038009">
    <property type="component" value="Unassembled WGS sequence"/>
</dbReference>
<feature type="coiled-coil region" evidence="1">
    <location>
        <begin position="472"/>
        <end position="527"/>
    </location>
</feature>
<evidence type="ECO:0000256" key="2">
    <source>
        <dbReference type="SAM" id="MobiDB-lite"/>
    </source>
</evidence>
<feature type="region of interest" description="Disordered" evidence="2">
    <location>
        <begin position="207"/>
        <end position="228"/>
    </location>
</feature>
<dbReference type="AlphaFoldDB" id="A0A0N1PAD1"/>
<feature type="region of interest" description="Disordered" evidence="2">
    <location>
        <begin position="340"/>
        <end position="431"/>
    </location>
</feature>
<dbReference type="VEuPathDB" id="TriTrypDB:Lsey_0208_0080"/>
<dbReference type="OMA" id="RYCEAVY"/>
<evidence type="ECO:0000313" key="4">
    <source>
        <dbReference type="Proteomes" id="UP000038009"/>
    </source>
</evidence>
<keyword evidence="1" id="KW-0175">Coiled coil</keyword>
<feature type="coiled-coil region" evidence="1">
    <location>
        <begin position="97"/>
        <end position="206"/>
    </location>
</feature>
<sequence>MSESSLSPSSAFASPFDRADSAFTPTSLPSRLPGADRFATKEEPNELLALKRRSRVLQAERDRYQQLGQRAADVFEEHRRDLTQLAQKERAIRGQREDALRNQLQDTLKENRELMARVVEQRRQHDDACRAELQGHRDASAKRHAELEVLLTQLHTERAELQRSVAGAERTQYRYCREIEVCLEEQRQLQEKVRRLRDGLEGALEEKKMEPGRDWSTGEQRDAVHEPMQSRCSRRSRQLCCEYCDVPQNVWAGPSPTRRVPRRRFVPAGPWDACCASRASSPTTHHIDAVVSNIERENYLRPRLYLQRCGRDVFPLLITEPSSCYGESLGADKRAASPYCSAASRSHPRPRHRSRSQGLSSTTTSSTCGSDPSFSSSSSSSNISVPNNRHTKSEQARHSTCRMQSRERIASSRRVSRFSPQPRSTGLREEEDARCHHLPYRHKDAQSSPLLAATSAAAGHDAYSGLAINVVCHSLISDLADTRAEYQRYQQQMRDPHGDSVEASQQMRRLMRQMDDKLSQIRTLRKEQEKHRDTLRVHDVLQQVMAENRYCEAVYKDLMELIRA</sequence>
<feature type="compositionally biased region" description="Low complexity" evidence="2">
    <location>
        <begin position="360"/>
        <end position="384"/>
    </location>
</feature>
<gene>
    <name evidence="3" type="ORF">ABL78_5833</name>
</gene>
<comment type="caution">
    <text evidence="3">The sequence shown here is derived from an EMBL/GenBank/DDBJ whole genome shotgun (WGS) entry which is preliminary data.</text>
</comment>
<accession>A0A0N1PAD1</accession>
<dbReference type="EMBL" id="LJSK01000208">
    <property type="protein sequence ID" value="KPI85108.1"/>
    <property type="molecule type" value="Genomic_DNA"/>
</dbReference>
<keyword evidence="4" id="KW-1185">Reference proteome</keyword>
<name>A0A0N1PAD1_LEPSE</name>